<dbReference type="Proteomes" id="UP000799429">
    <property type="component" value="Unassembled WGS sequence"/>
</dbReference>
<evidence type="ECO:0000313" key="2">
    <source>
        <dbReference type="Proteomes" id="UP000799429"/>
    </source>
</evidence>
<comment type="caution">
    <text evidence="1">The sequence shown here is derived from an EMBL/GenBank/DDBJ whole genome shotgun (WGS) entry which is preliminary data.</text>
</comment>
<dbReference type="AlphaFoldDB" id="A0A9P4SG53"/>
<gene>
    <name evidence="1" type="ORF">M501DRAFT_406064</name>
</gene>
<accession>A0A9P4SG53</accession>
<reference evidence="1" key="1">
    <citation type="journal article" date="2020" name="Stud. Mycol.">
        <title>101 Dothideomycetes genomes: a test case for predicting lifestyles and emergence of pathogens.</title>
        <authorList>
            <person name="Haridas S."/>
            <person name="Albert R."/>
            <person name="Binder M."/>
            <person name="Bloem J."/>
            <person name="Labutti K."/>
            <person name="Salamov A."/>
            <person name="Andreopoulos B."/>
            <person name="Baker S."/>
            <person name="Barry K."/>
            <person name="Bills G."/>
            <person name="Bluhm B."/>
            <person name="Cannon C."/>
            <person name="Castanera R."/>
            <person name="Culley D."/>
            <person name="Daum C."/>
            <person name="Ezra D."/>
            <person name="Gonzalez J."/>
            <person name="Henrissat B."/>
            <person name="Kuo A."/>
            <person name="Liang C."/>
            <person name="Lipzen A."/>
            <person name="Lutzoni F."/>
            <person name="Magnuson J."/>
            <person name="Mondo S."/>
            <person name="Nolan M."/>
            <person name="Ohm R."/>
            <person name="Pangilinan J."/>
            <person name="Park H.-J."/>
            <person name="Ramirez L."/>
            <person name="Alfaro M."/>
            <person name="Sun H."/>
            <person name="Tritt A."/>
            <person name="Yoshinaga Y."/>
            <person name="Zwiers L.-H."/>
            <person name="Turgeon B."/>
            <person name="Goodwin S."/>
            <person name="Spatafora J."/>
            <person name="Crous P."/>
            <person name="Grigoriev I."/>
        </authorList>
    </citation>
    <scope>NUCLEOTIDE SEQUENCE</scope>
    <source>
        <strain evidence="1">CBS 101060</strain>
    </source>
</reference>
<proteinExistence type="predicted"/>
<evidence type="ECO:0000313" key="1">
    <source>
        <dbReference type="EMBL" id="KAF2842311.1"/>
    </source>
</evidence>
<protein>
    <submittedName>
        <fullName evidence="1">Uncharacterized protein</fullName>
    </submittedName>
</protein>
<name>A0A9P4SG53_9PEZI</name>
<organism evidence="1 2">
    <name type="scientific">Patellaria atrata CBS 101060</name>
    <dbReference type="NCBI Taxonomy" id="1346257"/>
    <lineage>
        <taxon>Eukaryota</taxon>
        <taxon>Fungi</taxon>
        <taxon>Dikarya</taxon>
        <taxon>Ascomycota</taxon>
        <taxon>Pezizomycotina</taxon>
        <taxon>Dothideomycetes</taxon>
        <taxon>Dothideomycetes incertae sedis</taxon>
        <taxon>Patellariales</taxon>
        <taxon>Patellariaceae</taxon>
        <taxon>Patellaria</taxon>
    </lineage>
</organism>
<sequence>MQKALRICTCRGIEMCVEKYTHYSTHAHRIARLTQYSDSTRDYHSAVQLMSNIIEERLGEYARTLVLVKRSNALISYREIVPFQMLTLTATSELLEKSMNLEAAEGKGFREALLKWLAKLNNRQLCECLIQLLPRLEEVVMDGKSFEPNPRETVLQLLDQIIVNVLHLLVLSYLT</sequence>
<keyword evidence="2" id="KW-1185">Reference proteome</keyword>
<dbReference type="EMBL" id="MU006090">
    <property type="protein sequence ID" value="KAF2842311.1"/>
    <property type="molecule type" value="Genomic_DNA"/>
</dbReference>